<feature type="signal peptide" evidence="6">
    <location>
        <begin position="1"/>
        <end position="18"/>
    </location>
</feature>
<feature type="short sequence motif" description="GXSXG" evidence="3">
    <location>
        <begin position="101"/>
        <end position="105"/>
    </location>
</feature>
<evidence type="ECO:0000313" key="8">
    <source>
        <dbReference type="EMBL" id="EED92527.1"/>
    </source>
</evidence>
<feature type="domain" description="PNPLA" evidence="7">
    <location>
        <begin position="66"/>
        <end position="235"/>
    </location>
</feature>
<dbReference type="HOGENOM" id="CLU_242761_0_0_1"/>
<dbReference type="Pfam" id="PF07732">
    <property type="entry name" value="Cu-oxidase_3"/>
    <property type="match status" value="1"/>
</dbReference>
<feature type="transmembrane region" description="Helical" evidence="5">
    <location>
        <begin position="1611"/>
        <end position="1633"/>
    </location>
</feature>
<keyword evidence="9" id="KW-1185">Reference proteome</keyword>
<keyword evidence="5" id="KW-0812">Transmembrane</keyword>
<accession>B8C3A4</accession>
<dbReference type="eggNOG" id="KOG1263">
    <property type="taxonomic scope" value="Eukaryota"/>
</dbReference>
<dbReference type="GO" id="GO:0005507">
    <property type="term" value="F:copper ion binding"/>
    <property type="evidence" value="ECO:0007669"/>
    <property type="project" value="InterPro"/>
</dbReference>
<proteinExistence type="inferred from homology"/>
<protein>
    <recommendedName>
        <fullName evidence="7">PNPLA domain-containing protein</fullName>
    </recommendedName>
</protein>
<dbReference type="InterPro" id="IPR001117">
    <property type="entry name" value="Cu-oxidase_2nd"/>
</dbReference>
<evidence type="ECO:0000256" key="4">
    <source>
        <dbReference type="SAM" id="MobiDB-lite"/>
    </source>
</evidence>
<keyword evidence="6" id="KW-0732">Signal</keyword>
<comment type="similarity">
    <text evidence="1">Belongs to the multicopper oxidase family.</text>
</comment>
<comment type="caution">
    <text evidence="3">Lacks conserved residue(s) required for the propagation of feature annotation.</text>
</comment>
<sequence>MIRMFSLLYVCMAQLISAFTNINPSVHRHIISSRRDVDTDTSNSSLASKKENCQFDEKNESDGACLLFPGGGLFFYWQAGVISYLQEEGYDLSTSQTLLSGASAGALAATLAATEVNCYEATELALSLAEEAGVWDRSQGLQGVWGSMIYKWLDTLLPADADKRVAENLHLLVTPVPSFGKTRLSSFENRADLINANMASVHIPWFLDGNLTTNFRGKPVIDGSFLAKQSDYFSNDYSQRPKIILDFKRDPLLKDRALAFVKVVSKQSIFDILEMGKNYAKVMDAQGEFKPLPRRFPITMLLYAFLMNVQNYPPIVDIQTNHIIQLATCVHKSFLILFEEYDELFVGTHGWMEERQTPLATSPVRGDPTGNSCINNDQLRRLSVRAEYSSTFQGISVVPPLILSRAPEAAECGVILLGCFGLWLYFPEKGLILDTAKNFSRTPLVTGGCVPSLLPLATNSQLRRVGLSTATPNVRGTMIFTTSLVVAVAVLRSKAVDARFLDENARHYSLFARTSSVPLAAALPEDTQIYKSWPEEKLRSHTPDFIPAVVVHNDDFNNTLMGPPIHVQTGDTLKVTLKNEVHYTGLSIHLHGFGYGGEFFYAGSVGVSQCPLAEGNAFTYEVVADETPGTYWYHTQSAHFGVDAYDAIRGPLIVHQKGSDHTELVNKLNGPPHEGYSPLAYDNERILFFQDGFLSSSKFRYAQQIGNLYGPVARNEEGIFVSSLPWEFGTCNGKMRDVIHVAPNKRYKLRLINGGTHHALRISIDNFPLTVVAADSEPVEAFTVDEVVVHVGERFDVEIYVYDDLYEGESFWIRADTLEPQSQGYQNGIRAIMRVSTDQLIPLLVNDADVADPTQSIQTTRVNDAKTLNCHTEKPSGCVAITALSPLKGSNVVTETTTESKIHTVDTYFQPTPQYGHFVRVDGDYFKQNEFSPIAMLSRNNYRPNTTNFQDLHPHSVLMSLSRTSPNIIVWRTSLLMDHPMHLHGHKVEILDVAYPSLQRDCTLAYCTFSEAYAAKSKISALDKIPMNTVVKKDTFVIPAGGAVVTRIHASNRGLWYAGGQMDIHRHDGLSFVINVGDWRIPADDDWLLPIVPDFPSCNSSFVVSVQMNPSCECYVDENAPLRMKMVEKYYCSRSHLCRHSLSQASNLDSYNYEQGLTIQSDRQWRVSGTLLTAIFFIVVILNVLLVAFLPPISLVSTDEYSMKKGRISRAIRRLSSFGRDISSIQSAKGEAESKGGRPPRRNAIFMQSDIDVHITRCTRDFDEPMSDCYSDEDDDESSTDDDTPPDGQNMALPPPPPRRSHKSSHPSTEWTTQSSRNMQQSLALERERDNFRHLSSLHPHSRNGRKRRRKSGPSTVSRRSSLSTTFERLFSERADDEEDEEDIDNHLKRAFEFALDGYNIQGKIDIVPINEEKAHSQSPMIIQLLYLLRVQLWTYLPCSVNLLRLVEVIGLALITGGVFESAGSDTGQTGLVGNAKALCEISFLLATNNLSYISLGAVMGACTRSLPFGMIAATVISQGSILAAGVFTQLPPSLEWVRNFSPFYWTMQGLLKSVYRWTDTFDCAMSSSSDVGANQCFIEYDAMIEQYKRQGIHVATYNDASSENVTRESLVLVVLSVVIQLVLFVRCFFAYYKINWEEIIRE</sequence>
<dbReference type="Gene3D" id="2.60.40.420">
    <property type="entry name" value="Cupredoxins - blue copper proteins"/>
    <property type="match status" value="3"/>
</dbReference>
<dbReference type="InterPro" id="IPR011707">
    <property type="entry name" value="Cu-oxidase-like_N"/>
</dbReference>
<dbReference type="PANTHER" id="PTHR11709:SF511">
    <property type="entry name" value="LACCASE"/>
    <property type="match status" value="1"/>
</dbReference>
<reference evidence="8 9" key="1">
    <citation type="journal article" date="2004" name="Science">
        <title>The genome of the diatom Thalassiosira pseudonana: ecology, evolution, and metabolism.</title>
        <authorList>
            <person name="Armbrust E.V."/>
            <person name="Berges J.A."/>
            <person name="Bowler C."/>
            <person name="Green B.R."/>
            <person name="Martinez D."/>
            <person name="Putnam N.H."/>
            <person name="Zhou S."/>
            <person name="Allen A.E."/>
            <person name="Apt K.E."/>
            <person name="Bechner M."/>
            <person name="Brzezinski M.A."/>
            <person name="Chaal B.K."/>
            <person name="Chiovitti A."/>
            <person name="Davis A.K."/>
            <person name="Demarest M.S."/>
            <person name="Detter J.C."/>
            <person name="Glavina T."/>
            <person name="Goodstein D."/>
            <person name="Hadi M.Z."/>
            <person name="Hellsten U."/>
            <person name="Hildebrand M."/>
            <person name="Jenkins B.D."/>
            <person name="Jurka J."/>
            <person name="Kapitonov V.V."/>
            <person name="Kroger N."/>
            <person name="Lau W.W."/>
            <person name="Lane T.W."/>
            <person name="Larimer F.W."/>
            <person name="Lippmeier J.C."/>
            <person name="Lucas S."/>
            <person name="Medina M."/>
            <person name="Montsant A."/>
            <person name="Obornik M."/>
            <person name="Parker M.S."/>
            <person name="Palenik B."/>
            <person name="Pazour G.J."/>
            <person name="Richardson P.M."/>
            <person name="Rynearson T.A."/>
            <person name="Saito M.A."/>
            <person name="Schwartz D.C."/>
            <person name="Thamatrakoln K."/>
            <person name="Valentin K."/>
            <person name="Vardi A."/>
            <person name="Wilkerson F.P."/>
            <person name="Rokhsar D.S."/>
        </authorList>
    </citation>
    <scope>NUCLEOTIDE SEQUENCE [LARGE SCALE GENOMIC DNA]</scope>
    <source>
        <strain evidence="8 9">CCMP1335</strain>
    </source>
</reference>
<dbReference type="Pfam" id="PF07731">
    <property type="entry name" value="Cu-oxidase_2"/>
    <property type="match status" value="1"/>
</dbReference>
<dbReference type="InterPro" id="IPR008972">
    <property type="entry name" value="Cupredoxin"/>
</dbReference>
<feature type="compositionally biased region" description="Polar residues" evidence="4">
    <location>
        <begin position="1309"/>
        <end position="1323"/>
    </location>
</feature>
<dbReference type="GO" id="GO:0016787">
    <property type="term" value="F:hydrolase activity"/>
    <property type="evidence" value="ECO:0007669"/>
    <property type="project" value="UniProtKB-UniRule"/>
</dbReference>
<evidence type="ECO:0000313" key="9">
    <source>
        <dbReference type="Proteomes" id="UP000001449"/>
    </source>
</evidence>
<feature type="transmembrane region" description="Helical" evidence="5">
    <location>
        <begin position="1509"/>
        <end position="1531"/>
    </location>
</feature>
<feature type="active site" description="Nucleophile" evidence="3">
    <location>
        <position position="103"/>
    </location>
</feature>
<dbReference type="KEGG" id="tps:THAPSDRAFT_5574"/>
<dbReference type="SUPFAM" id="SSF52151">
    <property type="entry name" value="FabD/lysophospholipase-like"/>
    <property type="match status" value="1"/>
</dbReference>
<dbReference type="InterPro" id="IPR002641">
    <property type="entry name" value="PNPLA_dom"/>
</dbReference>
<dbReference type="Pfam" id="PF00394">
    <property type="entry name" value="Cu-oxidase"/>
    <property type="match status" value="1"/>
</dbReference>
<dbReference type="RefSeq" id="XP_002290775.1">
    <property type="nucleotide sequence ID" value="XM_002290739.1"/>
</dbReference>
<dbReference type="GO" id="GO:0016042">
    <property type="term" value="P:lipid catabolic process"/>
    <property type="evidence" value="ECO:0007669"/>
    <property type="project" value="UniProtKB-UniRule"/>
</dbReference>
<dbReference type="PaxDb" id="35128-Thaps5574"/>
<dbReference type="STRING" id="35128.B8C3A4"/>
<evidence type="ECO:0000256" key="2">
    <source>
        <dbReference type="ARBA" id="ARBA00023098"/>
    </source>
</evidence>
<feature type="compositionally biased region" description="Acidic residues" evidence="4">
    <location>
        <begin position="1264"/>
        <end position="1285"/>
    </location>
</feature>
<keyword evidence="2 3" id="KW-0443">Lipid metabolism</keyword>
<name>B8C3A4_THAPS</name>
<dbReference type="SUPFAM" id="SSF49503">
    <property type="entry name" value="Cupredoxins"/>
    <property type="match status" value="3"/>
</dbReference>
<organism evidence="8 9">
    <name type="scientific">Thalassiosira pseudonana</name>
    <name type="common">Marine diatom</name>
    <name type="synonym">Cyclotella nana</name>
    <dbReference type="NCBI Taxonomy" id="35128"/>
    <lineage>
        <taxon>Eukaryota</taxon>
        <taxon>Sar</taxon>
        <taxon>Stramenopiles</taxon>
        <taxon>Ochrophyta</taxon>
        <taxon>Bacillariophyta</taxon>
        <taxon>Coscinodiscophyceae</taxon>
        <taxon>Thalassiosirophycidae</taxon>
        <taxon>Thalassiosirales</taxon>
        <taxon>Thalassiosiraceae</taxon>
        <taxon>Thalassiosira</taxon>
    </lineage>
</organism>
<dbReference type="InterPro" id="IPR016035">
    <property type="entry name" value="Acyl_Trfase/lysoPLipase"/>
</dbReference>
<feature type="compositionally biased region" description="Low complexity" evidence="4">
    <location>
        <begin position="1353"/>
        <end position="1366"/>
    </location>
</feature>
<dbReference type="PANTHER" id="PTHR11709">
    <property type="entry name" value="MULTI-COPPER OXIDASE"/>
    <property type="match status" value="1"/>
</dbReference>
<evidence type="ECO:0000256" key="1">
    <source>
        <dbReference type="ARBA" id="ARBA00010609"/>
    </source>
</evidence>
<feature type="active site" description="Proton acceptor" evidence="3">
    <location>
        <position position="222"/>
    </location>
</feature>
<feature type="transmembrane region" description="Helical" evidence="5">
    <location>
        <begin position="1171"/>
        <end position="1197"/>
    </location>
</feature>
<keyword evidence="5" id="KW-0472">Membrane</keyword>
<dbReference type="InterPro" id="IPR045087">
    <property type="entry name" value="Cu-oxidase_fam"/>
</dbReference>
<gene>
    <name evidence="8" type="ORF">THAPSDRAFT_5574</name>
</gene>
<keyword evidence="3" id="KW-0378">Hydrolase</keyword>
<feature type="chain" id="PRO_5002866245" description="PNPLA domain-containing protein" evidence="6">
    <location>
        <begin position="19"/>
        <end position="1643"/>
    </location>
</feature>
<keyword evidence="3" id="KW-0442">Lipid degradation</keyword>
<feature type="compositionally biased region" description="Basic residues" evidence="4">
    <location>
        <begin position="1340"/>
        <end position="1352"/>
    </location>
</feature>
<dbReference type="CDD" id="cd04206">
    <property type="entry name" value="CuRO_1_LCC_like"/>
    <property type="match status" value="1"/>
</dbReference>
<dbReference type="PROSITE" id="PS51635">
    <property type="entry name" value="PNPLA"/>
    <property type="match status" value="1"/>
</dbReference>
<evidence type="ECO:0000259" key="7">
    <source>
        <dbReference type="PROSITE" id="PS51635"/>
    </source>
</evidence>
<keyword evidence="5" id="KW-1133">Transmembrane helix</keyword>
<reference evidence="8 9" key="2">
    <citation type="journal article" date="2008" name="Nature">
        <title>The Phaeodactylum genome reveals the evolutionary history of diatom genomes.</title>
        <authorList>
            <person name="Bowler C."/>
            <person name="Allen A.E."/>
            <person name="Badger J.H."/>
            <person name="Grimwood J."/>
            <person name="Jabbari K."/>
            <person name="Kuo A."/>
            <person name="Maheswari U."/>
            <person name="Martens C."/>
            <person name="Maumus F."/>
            <person name="Otillar R.P."/>
            <person name="Rayko E."/>
            <person name="Salamov A."/>
            <person name="Vandepoele K."/>
            <person name="Beszteri B."/>
            <person name="Gruber A."/>
            <person name="Heijde M."/>
            <person name="Katinka M."/>
            <person name="Mock T."/>
            <person name="Valentin K."/>
            <person name="Verret F."/>
            <person name="Berges J.A."/>
            <person name="Brownlee C."/>
            <person name="Cadoret J.P."/>
            <person name="Chiovitti A."/>
            <person name="Choi C.J."/>
            <person name="Coesel S."/>
            <person name="De Martino A."/>
            <person name="Detter J.C."/>
            <person name="Durkin C."/>
            <person name="Falciatore A."/>
            <person name="Fournet J."/>
            <person name="Haruta M."/>
            <person name="Huysman M.J."/>
            <person name="Jenkins B.D."/>
            <person name="Jiroutova K."/>
            <person name="Jorgensen R.E."/>
            <person name="Joubert Y."/>
            <person name="Kaplan A."/>
            <person name="Kroger N."/>
            <person name="Kroth P.G."/>
            <person name="La Roche J."/>
            <person name="Lindquist E."/>
            <person name="Lommer M."/>
            <person name="Martin-Jezequel V."/>
            <person name="Lopez P.J."/>
            <person name="Lucas S."/>
            <person name="Mangogna M."/>
            <person name="McGinnis K."/>
            <person name="Medlin L.K."/>
            <person name="Montsant A."/>
            <person name="Oudot-Le Secq M.P."/>
            <person name="Napoli C."/>
            <person name="Obornik M."/>
            <person name="Parker M.S."/>
            <person name="Petit J.L."/>
            <person name="Porcel B.M."/>
            <person name="Poulsen N."/>
            <person name="Robison M."/>
            <person name="Rychlewski L."/>
            <person name="Rynearson T.A."/>
            <person name="Schmutz J."/>
            <person name="Shapiro H."/>
            <person name="Siaut M."/>
            <person name="Stanley M."/>
            <person name="Sussman M.R."/>
            <person name="Taylor A.R."/>
            <person name="Vardi A."/>
            <person name="von Dassow P."/>
            <person name="Vyverman W."/>
            <person name="Willis A."/>
            <person name="Wyrwicz L.S."/>
            <person name="Rokhsar D.S."/>
            <person name="Weissenbach J."/>
            <person name="Armbrust E.V."/>
            <person name="Green B.R."/>
            <person name="Van de Peer Y."/>
            <person name="Grigoriev I.V."/>
        </authorList>
    </citation>
    <scope>NUCLEOTIDE SEQUENCE [LARGE SCALE GENOMIC DNA]</scope>
    <source>
        <strain evidence="8 9">CCMP1335</strain>
    </source>
</reference>
<feature type="region of interest" description="Disordered" evidence="4">
    <location>
        <begin position="1225"/>
        <end position="1246"/>
    </location>
</feature>
<dbReference type="EMBL" id="CM000642">
    <property type="protein sequence ID" value="EED92527.1"/>
    <property type="molecule type" value="Genomic_DNA"/>
</dbReference>
<evidence type="ECO:0000256" key="5">
    <source>
        <dbReference type="SAM" id="Phobius"/>
    </source>
</evidence>
<dbReference type="InterPro" id="IPR011706">
    <property type="entry name" value="Cu-oxidase_C"/>
</dbReference>
<dbReference type="GeneID" id="7448158"/>
<feature type="region of interest" description="Disordered" evidence="4">
    <location>
        <begin position="1264"/>
        <end position="1379"/>
    </location>
</feature>
<dbReference type="Proteomes" id="UP000001449">
    <property type="component" value="Chromosome 5"/>
</dbReference>
<dbReference type="InParanoid" id="B8C3A4"/>
<evidence type="ECO:0000256" key="3">
    <source>
        <dbReference type="PROSITE-ProRule" id="PRU01161"/>
    </source>
</evidence>
<dbReference type="Gene3D" id="3.40.1090.10">
    <property type="entry name" value="Cytosolic phospholipase A2 catalytic domain"/>
    <property type="match status" value="1"/>
</dbReference>
<evidence type="ECO:0000256" key="6">
    <source>
        <dbReference type="SAM" id="SignalP"/>
    </source>
</evidence>
<dbReference type="GO" id="GO:0016491">
    <property type="term" value="F:oxidoreductase activity"/>
    <property type="evidence" value="ECO:0000318"/>
    <property type="project" value="GO_Central"/>
</dbReference>
<dbReference type="Pfam" id="PF01734">
    <property type="entry name" value="Patatin"/>
    <property type="match status" value="1"/>
</dbReference>
<dbReference type="CDD" id="cd04205">
    <property type="entry name" value="CuRO_2_LCC_like"/>
    <property type="match status" value="1"/>
</dbReference>